<keyword evidence="1 2" id="KW-0238">DNA-binding</keyword>
<dbReference type="Pfam" id="PF00436">
    <property type="entry name" value="SSB"/>
    <property type="match status" value="1"/>
</dbReference>
<feature type="region of interest" description="Disordered" evidence="3">
    <location>
        <begin position="104"/>
        <end position="140"/>
    </location>
</feature>
<evidence type="ECO:0000256" key="3">
    <source>
        <dbReference type="SAM" id="MobiDB-lite"/>
    </source>
</evidence>
<dbReference type="GO" id="GO:0006260">
    <property type="term" value="P:DNA replication"/>
    <property type="evidence" value="ECO:0007669"/>
    <property type="project" value="InterPro"/>
</dbReference>
<proteinExistence type="predicted"/>
<dbReference type="Gene3D" id="2.40.50.140">
    <property type="entry name" value="Nucleic acid-binding proteins"/>
    <property type="match status" value="1"/>
</dbReference>
<gene>
    <name evidence="4" type="primary">ssb</name>
    <name evidence="4" type="ORF">RDn1_348</name>
</gene>
<name>A0A388TK91_9BACT</name>
<dbReference type="PANTHER" id="PTHR10302:SF27">
    <property type="entry name" value="SINGLE-STRANDED DNA-BINDING PROTEIN"/>
    <property type="match status" value="1"/>
</dbReference>
<sequence>MNFNRIVLIGTVQNKPETKHTTDSGLSVSKFVVSAARPPRQDGRLDYDKIPVVAFGKTADYAAENLQTNSTVLVEGRIQVSQREADGLKTYQTEVNAQTVRLFGGVSSPAPASTPAQSSAPPPETAGNPFGGSTEDDVPF</sequence>
<dbReference type="GO" id="GO:0009295">
    <property type="term" value="C:nucleoid"/>
    <property type="evidence" value="ECO:0007669"/>
    <property type="project" value="TreeGrafter"/>
</dbReference>
<dbReference type="InterPro" id="IPR011344">
    <property type="entry name" value="ssDNA-bd"/>
</dbReference>
<dbReference type="InterPro" id="IPR012340">
    <property type="entry name" value="NA-bd_OB-fold"/>
</dbReference>
<accession>A0A388TK91</accession>
<evidence type="ECO:0000313" key="5">
    <source>
        <dbReference type="Proteomes" id="UP000282196"/>
    </source>
</evidence>
<organism evidence="4 5">
    <name type="scientific">Candidatus Termititenax dinenymphae</name>
    <dbReference type="NCBI Taxonomy" id="2218523"/>
    <lineage>
        <taxon>Bacteria</taxon>
        <taxon>Bacillati</taxon>
        <taxon>Candidatus Margulisiibacteriota</taxon>
        <taxon>Candidatus Termititenacia</taxon>
        <taxon>Candidatus Termititenacales</taxon>
        <taxon>Candidatus Termititenacaceae</taxon>
        <taxon>Candidatus Termititenax</taxon>
    </lineage>
</organism>
<evidence type="ECO:0000256" key="1">
    <source>
        <dbReference type="ARBA" id="ARBA00023125"/>
    </source>
</evidence>
<protein>
    <submittedName>
        <fullName evidence="4">Single-stranded DNA-binding protein</fullName>
    </submittedName>
</protein>
<feature type="compositionally biased region" description="Low complexity" evidence="3">
    <location>
        <begin position="107"/>
        <end position="119"/>
    </location>
</feature>
<reference evidence="4 5" key="1">
    <citation type="journal article" date="2019" name="ISME J.">
        <title>Genome analyses of uncultured TG2/ZB3 bacteria in 'Margulisbacteria' specifically attached to ectosymbiotic spirochetes of protists in the termite gut.</title>
        <authorList>
            <person name="Utami Y.D."/>
            <person name="Kuwahara H."/>
            <person name="Igai K."/>
            <person name="Murakami T."/>
            <person name="Sugaya K."/>
            <person name="Morikawa T."/>
            <person name="Nagura Y."/>
            <person name="Yuki M."/>
            <person name="Deevong P."/>
            <person name="Inoue T."/>
            <person name="Kihara K."/>
            <person name="Lo N."/>
            <person name="Yamada A."/>
            <person name="Ohkuma M."/>
            <person name="Hongoh Y."/>
        </authorList>
    </citation>
    <scope>NUCLEOTIDE SEQUENCE [LARGE SCALE GENOMIC DNA]</scope>
    <source>
        <strain evidence="4">RsDinE6-01</strain>
    </source>
</reference>
<dbReference type="CDD" id="cd04496">
    <property type="entry name" value="SSB_OBF"/>
    <property type="match status" value="1"/>
</dbReference>
<dbReference type="InterPro" id="IPR000424">
    <property type="entry name" value="Primosome_PriB/ssb"/>
</dbReference>
<dbReference type="PROSITE" id="PS50935">
    <property type="entry name" value="SSB"/>
    <property type="match status" value="1"/>
</dbReference>
<dbReference type="PANTHER" id="PTHR10302">
    <property type="entry name" value="SINGLE-STRANDED DNA-BINDING PROTEIN"/>
    <property type="match status" value="1"/>
</dbReference>
<dbReference type="Proteomes" id="UP000282196">
    <property type="component" value="Unassembled WGS sequence"/>
</dbReference>
<dbReference type="GO" id="GO:0003697">
    <property type="term" value="F:single-stranded DNA binding"/>
    <property type="evidence" value="ECO:0007669"/>
    <property type="project" value="InterPro"/>
</dbReference>
<dbReference type="SUPFAM" id="SSF50249">
    <property type="entry name" value="Nucleic acid-binding proteins"/>
    <property type="match status" value="1"/>
</dbReference>
<comment type="caution">
    <text evidence="4">The sequence shown here is derived from an EMBL/GenBank/DDBJ whole genome shotgun (WGS) entry which is preliminary data.</text>
</comment>
<evidence type="ECO:0000313" key="4">
    <source>
        <dbReference type="EMBL" id="GBR77689.1"/>
    </source>
</evidence>
<dbReference type="EMBL" id="BGZP01000028">
    <property type="protein sequence ID" value="GBR77689.1"/>
    <property type="molecule type" value="Genomic_DNA"/>
</dbReference>
<keyword evidence="5" id="KW-1185">Reference proteome</keyword>
<dbReference type="AlphaFoldDB" id="A0A388TK91"/>
<evidence type="ECO:0000256" key="2">
    <source>
        <dbReference type="PROSITE-ProRule" id="PRU00252"/>
    </source>
</evidence>